<dbReference type="RefSeq" id="WP_232423907.1">
    <property type="nucleotide sequence ID" value="NZ_AEMG01000001.1"/>
</dbReference>
<dbReference type="InterPro" id="IPR014718">
    <property type="entry name" value="GH-type_carb-bd"/>
</dbReference>
<dbReference type="InterPro" id="IPR019563">
    <property type="entry name" value="GH97_catalytic"/>
</dbReference>
<organism evidence="4 5">
    <name type="scientific">Haladaptatus paucihalophilus DX253</name>
    <dbReference type="NCBI Taxonomy" id="797209"/>
    <lineage>
        <taxon>Archaea</taxon>
        <taxon>Methanobacteriati</taxon>
        <taxon>Methanobacteriota</taxon>
        <taxon>Stenosarchaea group</taxon>
        <taxon>Halobacteria</taxon>
        <taxon>Halobacteriales</taxon>
        <taxon>Haladaptataceae</taxon>
        <taxon>Haladaptatus</taxon>
    </lineage>
</organism>
<name>A0A1M6ZW65_HALPU</name>
<accession>A0A1M6ZW65</accession>
<dbReference type="InterPro" id="IPR052720">
    <property type="entry name" value="Glycosyl_hydrolase_97"/>
</dbReference>
<dbReference type="Gene3D" id="3.20.20.70">
    <property type="entry name" value="Aldolase class I"/>
    <property type="match status" value="1"/>
</dbReference>
<keyword evidence="5" id="KW-1185">Reference proteome</keyword>
<evidence type="ECO:0000313" key="5">
    <source>
        <dbReference type="Proteomes" id="UP000184203"/>
    </source>
</evidence>
<feature type="domain" description="Glycosyl-hydrolase 97 catalytic" evidence="1">
    <location>
        <begin position="331"/>
        <end position="517"/>
    </location>
</feature>
<sequence>MSPNSKDTDPLAAKIFPRRKFLATAGAIAAGITPNVTAANKSAIENQKRNSTQHVTSPNGNIQITFTLDNSSPTYSVSSAGRTLVEQSSLGFHFEDAAPLEDRMSVTGVRRQSQDTTWKPVWGTTDSIRNHYNELAVGLKEQNGPKRSLTLLFRAYNDGVAFRYIFPEQENLDEFAITNERTEFRFADDYTCWWIPDDYESYEYIYQETPLSGIKSTPDVGTEVDGANTPLTMKVDDGLYMSLHEANLTDYAGMTVTRAGDCPSVFESTLVPLPDGTKVKAETPHASPWRTLTIGEKPSDLVESKLVLNLNEPSEIEDSSWINPSKYMGIWWEMHIGKASWAPGPDVGATTENAKRYIEFASEHGIGNLLVEGWNAGWENGFDQWSNPPYTFDFIDSTEQYDLEEVVQYGHEQDPPVDVVIHNETGGGVENYENQLEQAYSYYADLEIPSAKLGYVSAEGMLIDGKLYPHHSQVMVNHYQHVARTAAKHELMLNIHEPVKPTGKRRTFPNLMSQEGVRGLEYENASSQGNPPGHTLTIPFTRMLGGPVDYNQGIFDVKHSKYGGNTRVHNTRARQLALYVIMFSGQQMVADLPENYDDLGEFEFIENVPVDWDETKIVNGEIGQYATFARRKGDEWYIGSGTDETPRALEIPLDFLEGQGRPYIATVYTDGSDADFNTNPTSIVIDEFVVKSADTLIASMIKGGGQAVRLRPATGTDQRDFPWYKPPSMATTRSSFPRDRWPVSRLQPFSKSQIMAA</sequence>
<dbReference type="InterPro" id="IPR013785">
    <property type="entry name" value="Aldolase_TIM"/>
</dbReference>
<evidence type="ECO:0000259" key="1">
    <source>
        <dbReference type="Pfam" id="PF10566"/>
    </source>
</evidence>
<dbReference type="Proteomes" id="UP000184203">
    <property type="component" value="Unassembled WGS sequence"/>
</dbReference>
<evidence type="ECO:0000259" key="3">
    <source>
        <dbReference type="Pfam" id="PF14509"/>
    </source>
</evidence>
<dbReference type="Pfam" id="PF14508">
    <property type="entry name" value="GH97_N"/>
    <property type="match status" value="1"/>
</dbReference>
<dbReference type="Gene3D" id="2.70.98.10">
    <property type="match status" value="1"/>
</dbReference>
<dbReference type="InterPro" id="IPR029483">
    <property type="entry name" value="GH97_C"/>
</dbReference>
<dbReference type="InterPro" id="IPR029486">
    <property type="entry name" value="GH97_N"/>
</dbReference>
<dbReference type="EMBL" id="FRAN01000006">
    <property type="protein sequence ID" value="SHL34575.1"/>
    <property type="molecule type" value="Genomic_DNA"/>
</dbReference>
<feature type="domain" description="Glycosyl-hydrolase 97 C-terminal oligomerisation" evidence="3">
    <location>
        <begin position="611"/>
        <end position="710"/>
    </location>
</feature>
<dbReference type="Pfam" id="PF10566">
    <property type="entry name" value="Glyco_hydro_97"/>
    <property type="match status" value="1"/>
</dbReference>
<dbReference type="AlphaFoldDB" id="A0A1M6ZW65"/>
<protein>
    <submittedName>
        <fullName evidence="4">Alpha-glucosidase</fullName>
    </submittedName>
</protein>
<dbReference type="Pfam" id="PF14509">
    <property type="entry name" value="GH97_C"/>
    <property type="match status" value="1"/>
</dbReference>
<evidence type="ECO:0000313" key="4">
    <source>
        <dbReference type="EMBL" id="SHL34575.1"/>
    </source>
</evidence>
<dbReference type="GO" id="GO:0030246">
    <property type="term" value="F:carbohydrate binding"/>
    <property type="evidence" value="ECO:0007669"/>
    <property type="project" value="InterPro"/>
</dbReference>
<dbReference type="PANTHER" id="PTHR35803:SF1">
    <property type="entry name" value="GLUCAN 1,4-ALPHA-GLUCOSIDASE SUSB"/>
    <property type="match status" value="1"/>
</dbReference>
<feature type="domain" description="Glycosyl-hydrolase 97 N-terminal" evidence="2">
    <location>
        <begin position="55"/>
        <end position="313"/>
    </location>
</feature>
<evidence type="ECO:0000259" key="2">
    <source>
        <dbReference type="Pfam" id="PF14508"/>
    </source>
</evidence>
<proteinExistence type="predicted"/>
<reference evidence="5" key="1">
    <citation type="submission" date="2016-11" db="EMBL/GenBank/DDBJ databases">
        <authorList>
            <person name="Varghese N."/>
            <person name="Submissions S."/>
        </authorList>
    </citation>
    <scope>NUCLEOTIDE SEQUENCE [LARGE SCALE GENOMIC DNA]</scope>
    <source>
        <strain evidence="5">DX253</strain>
    </source>
</reference>
<dbReference type="PANTHER" id="PTHR35803">
    <property type="entry name" value="GLUCAN 1,4-ALPHA-GLUCOSIDASE SUSB-RELATED"/>
    <property type="match status" value="1"/>
</dbReference>
<gene>
    <name evidence="4" type="ORF">SAMN05444342_3598</name>
</gene>